<dbReference type="Pfam" id="PF12945">
    <property type="entry name" value="PilZNR"/>
    <property type="match status" value="1"/>
</dbReference>
<reference evidence="3 4" key="1">
    <citation type="submission" date="2020-11" db="EMBL/GenBank/DDBJ databases">
        <title>Draft genome sequencing of a Lachnospiraceae strain isolated from anoxic soil subjected to BSD treatment.</title>
        <authorList>
            <person name="Uek A."/>
            <person name="Tonouchi A."/>
        </authorList>
    </citation>
    <scope>NUCLEOTIDE SEQUENCE [LARGE SCALE GENOMIC DNA]</scope>
    <source>
        <strain evidence="3 4">TB5</strain>
    </source>
</reference>
<evidence type="ECO:0000259" key="2">
    <source>
        <dbReference type="Pfam" id="PF12945"/>
    </source>
</evidence>
<name>A0A7R7EN07_9FIRM</name>
<feature type="domain" description="PilZ" evidence="1">
    <location>
        <begin position="146"/>
        <end position="223"/>
    </location>
</feature>
<dbReference type="GO" id="GO:0035438">
    <property type="term" value="F:cyclic-di-GMP binding"/>
    <property type="evidence" value="ECO:0007669"/>
    <property type="project" value="InterPro"/>
</dbReference>
<dbReference type="AlphaFoldDB" id="A0A7R7EN07"/>
<protein>
    <recommendedName>
        <fullName evidence="5">PilZ domain-containing protein</fullName>
    </recommendedName>
</protein>
<evidence type="ECO:0008006" key="5">
    <source>
        <dbReference type="Google" id="ProtNLM"/>
    </source>
</evidence>
<accession>A0A7R7EN07</accession>
<dbReference type="InterPro" id="IPR009875">
    <property type="entry name" value="PilZ_domain"/>
</dbReference>
<proteinExistence type="predicted"/>
<evidence type="ECO:0000259" key="1">
    <source>
        <dbReference type="Pfam" id="PF07238"/>
    </source>
</evidence>
<organism evidence="3 4">
    <name type="scientific">Anaeromicropila herbilytica</name>
    <dbReference type="NCBI Taxonomy" id="2785025"/>
    <lineage>
        <taxon>Bacteria</taxon>
        <taxon>Bacillati</taxon>
        <taxon>Bacillota</taxon>
        <taxon>Clostridia</taxon>
        <taxon>Lachnospirales</taxon>
        <taxon>Lachnospiraceae</taxon>
        <taxon>Anaeromicropila</taxon>
    </lineage>
</organism>
<dbReference type="SUPFAM" id="SSF141371">
    <property type="entry name" value="PilZ domain-like"/>
    <property type="match status" value="1"/>
</dbReference>
<sequence length="238" mass="28184">MYLKELSPGKTVNIYVTRDGYKYRVVSKIEDVNDDHVFVTLIAKNKRVFRFLDSDQVDIIYKHGQSLYLWENVKAGVTELDDDQVHYFMSQKKGTIYNRRNAYRVEYGTSLILHYSVLNEDMMEFKLDEFDDLSILQNYMDLDLFDEKICEGYMKDLSETGIGIYANEEFKVGDEIAFDLSTDFGDMHCKVKVIRITKAYHNVYRYCYGCEFIQSSRELPKHIFNLQRKIIHKVRKDS</sequence>
<dbReference type="Proteomes" id="UP000595897">
    <property type="component" value="Chromosome"/>
</dbReference>
<dbReference type="InterPro" id="IPR009926">
    <property type="entry name" value="T3SS_YcgR_PilZN"/>
</dbReference>
<evidence type="ECO:0000313" key="3">
    <source>
        <dbReference type="EMBL" id="BCN31565.1"/>
    </source>
</evidence>
<feature type="domain" description="Type III secretion system flagellar brake protein YcgR PilZN" evidence="2">
    <location>
        <begin position="8"/>
        <end position="68"/>
    </location>
</feature>
<keyword evidence="4" id="KW-1185">Reference proteome</keyword>
<dbReference type="Gene3D" id="2.40.10.220">
    <property type="entry name" value="predicted glycosyltransferase like domains"/>
    <property type="match status" value="1"/>
</dbReference>
<evidence type="ECO:0000313" key="4">
    <source>
        <dbReference type="Proteomes" id="UP000595897"/>
    </source>
</evidence>
<gene>
    <name evidence="3" type="ORF">bsdtb5_28600</name>
</gene>
<dbReference type="EMBL" id="AP024169">
    <property type="protein sequence ID" value="BCN31565.1"/>
    <property type="molecule type" value="Genomic_DNA"/>
</dbReference>
<dbReference type="RefSeq" id="WP_271712677.1">
    <property type="nucleotide sequence ID" value="NZ_AP024169.1"/>
</dbReference>
<dbReference type="KEGG" id="ahb:bsdtb5_28600"/>
<dbReference type="Pfam" id="PF07238">
    <property type="entry name" value="PilZ"/>
    <property type="match status" value="1"/>
</dbReference>